<dbReference type="EMBL" id="ML975269">
    <property type="protein sequence ID" value="KAF1836809.1"/>
    <property type="molecule type" value="Genomic_DNA"/>
</dbReference>
<organism evidence="1 2">
    <name type="scientific">Decorospora gaudefroyi</name>
    <dbReference type="NCBI Taxonomy" id="184978"/>
    <lineage>
        <taxon>Eukaryota</taxon>
        <taxon>Fungi</taxon>
        <taxon>Dikarya</taxon>
        <taxon>Ascomycota</taxon>
        <taxon>Pezizomycotina</taxon>
        <taxon>Dothideomycetes</taxon>
        <taxon>Pleosporomycetidae</taxon>
        <taxon>Pleosporales</taxon>
        <taxon>Pleosporineae</taxon>
        <taxon>Pleosporaceae</taxon>
        <taxon>Decorospora</taxon>
    </lineage>
</organism>
<evidence type="ECO:0000313" key="1">
    <source>
        <dbReference type="EMBL" id="KAF1836809.1"/>
    </source>
</evidence>
<accession>A0A6A5KLX3</accession>
<dbReference type="Proteomes" id="UP000800040">
    <property type="component" value="Unassembled WGS sequence"/>
</dbReference>
<proteinExistence type="predicted"/>
<evidence type="ECO:0000313" key="2">
    <source>
        <dbReference type="Proteomes" id="UP000800040"/>
    </source>
</evidence>
<dbReference type="OrthoDB" id="3762945at2759"/>
<dbReference type="AlphaFoldDB" id="A0A6A5KLX3"/>
<sequence>MVPLICPWSWSDDFGFPHMHNYRSLRRRRHPRWAYSDDISGPCCEFCGAYIEIVCLIPLATNSVAPQATNKIQPFLSDQIFTLQMFSPFLANAIFNAFERIHHHYKWGFDSDGPDAYLLAREMEKLAKILRGTWHNTGIEELGIWADQLQYMRREMQVGPARLRYNVMPRRRYNPRLLRNPW</sequence>
<gene>
    <name evidence="1" type="ORF">BDW02DRAFT_208887</name>
</gene>
<keyword evidence="2" id="KW-1185">Reference proteome</keyword>
<protein>
    <submittedName>
        <fullName evidence="1">Uncharacterized protein</fullName>
    </submittedName>
</protein>
<reference evidence="1" key="1">
    <citation type="submission" date="2020-01" db="EMBL/GenBank/DDBJ databases">
        <authorList>
            <consortium name="DOE Joint Genome Institute"/>
            <person name="Haridas S."/>
            <person name="Albert R."/>
            <person name="Binder M."/>
            <person name="Bloem J."/>
            <person name="Labutti K."/>
            <person name="Salamov A."/>
            <person name="Andreopoulos B."/>
            <person name="Baker S.E."/>
            <person name="Barry K."/>
            <person name="Bills G."/>
            <person name="Bluhm B.H."/>
            <person name="Cannon C."/>
            <person name="Castanera R."/>
            <person name="Culley D.E."/>
            <person name="Daum C."/>
            <person name="Ezra D."/>
            <person name="Gonzalez J.B."/>
            <person name="Henrissat B."/>
            <person name="Kuo A."/>
            <person name="Liang C."/>
            <person name="Lipzen A."/>
            <person name="Lutzoni F."/>
            <person name="Magnuson J."/>
            <person name="Mondo S."/>
            <person name="Nolan M."/>
            <person name="Ohm R."/>
            <person name="Pangilinan J."/>
            <person name="Park H.-J."/>
            <person name="Ramirez L."/>
            <person name="Alfaro M."/>
            <person name="Sun H."/>
            <person name="Tritt A."/>
            <person name="Yoshinaga Y."/>
            <person name="Zwiers L.-H."/>
            <person name="Turgeon B.G."/>
            <person name="Goodwin S.B."/>
            <person name="Spatafora J.W."/>
            <person name="Crous P.W."/>
            <person name="Grigoriev I.V."/>
        </authorList>
    </citation>
    <scope>NUCLEOTIDE SEQUENCE</scope>
    <source>
        <strain evidence="1">P77</strain>
    </source>
</reference>
<name>A0A6A5KLX3_9PLEO</name>